<dbReference type="Pfam" id="PF00990">
    <property type="entry name" value="GGDEF"/>
    <property type="match status" value="1"/>
</dbReference>
<dbReference type="PANTHER" id="PTHR45138">
    <property type="entry name" value="REGULATORY COMPONENTS OF SENSORY TRANSDUCTION SYSTEM"/>
    <property type="match status" value="1"/>
</dbReference>
<feature type="transmembrane region" description="Helical" evidence="1">
    <location>
        <begin position="21"/>
        <end position="41"/>
    </location>
</feature>
<dbReference type="PANTHER" id="PTHR45138:SF9">
    <property type="entry name" value="DIGUANYLATE CYCLASE DGCM-RELATED"/>
    <property type="match status" value="1"/>
</dbReference>
<evidence type="ECO:0000313" key="4">
    <source>
        <dbReference type="Proteomes" id="UP000189857"/>
    </source>
</evidence>
<reference evidence="3 4" key="1">
    <citation type="submission" date="2017-02" db="EMBL/GenBank/DDBJ databases">
        <authorList>
            <person name="Peterson S.W."/>
        </authorList>
    </citation>
    <scope>NUCLEOTIDE SEQUENCE [LARGE SCALE GENOMIC DNA]</scope>
    <source>
        <strain evidence="3 4">ATCC 17233</strain>
    </source>
</reference>
<dbReference type="OrthoDB" id="1771403at2"/>
<organism evidence="3 4">
    <name type="scientific">Eubacterium ruminantium</name>
    <dbReference type="NCBI Taxonomy" id="42322"/>
    <lineage>
        <taxon>Bacteria</taxon>
        <taxon>Bacillati</taxon>
        <taxon>Bacillota</taxon>
        <taxon>Clostridia</taxon>
        <taxon>Eubacteriales</taxon>
        <taxon>Eubacteriaceae</taxon>
        <taxon>Eubacterium</taxon>
    </lineage>
</organism>
<dbReference type="InterPro" id="IPR000160">
    <property type="entry name" value="GGDEF_dom"/>
</dbReference>
<dbReference type="InterPro" id="IPR050469">
    <property type="entry name" value="Diguanylate_Cyclase"/>
</dbReference>
<keyword evidence="1" id="KW-1133">Transmembrane helix</keyword>
<dbReference type="SMART" id="SM00267">
    <property type="entry name" value="GGDEF"/>
    <property type="match status" value="1"/>
</dbReference>
<evidence type="ECO:0000313" key="3">
    <source>
        <dbReference type="EMBL" id="SKA06890.1"/>
    </source>
</evidence>
<gene>
    <name evidence="3" type="ORF">SAMN02745110_02510</name>
</gene>
<accession>A0A1T4QT42</accession>
<dbReference type="NCBIfam" id="TIGR00254">
    <property type="entry name" value="GGDEF"/>
    <property type="match status" value="1"/>
</dbReference>
<dbReference type="AlphaFoldDB" id="A0A1T4QT42"/>
<dbReference type="GO" id="GO:0052621">
    <property type="term" value="F:diguanylate cyclase activity"/>
    <property type="evidence" value="ECO:0007669"/>
    <property type="project" value="TreeGrafter"/>
</dbReference>
<proteinExistence type="predicted"/>
<name>A0A1T4QT42_9FIRM</name>
<dbReference type="SUPFAM" id="SSF55073">
    <property type="entry name" value="Nucleotide cyclase"/>
    <property type="match status" value="1"/>
</dbReference>
<evidence type="ECO:0000259" key="2">
    <source>
        <dbReference type="PROSITE" id="PS50887"/>
    </source>
</evidence>
<keyword evidence="4" id="KW-1185">Reference proteome</keyword>
<dbReference type="EMBL" id="FUXA01000026">
    <property type="protein sequence ID" value="SKA06890.1"/>
    <property type="molecule type" value="Genomic_DNA"/>
</dbReference>
<keyword evidence="1" id="KW-0472">Membrane</keyword>
<dbReference type="Gene3D" id="3.30.70.270">
    <property type="match status" value="1"/>
</dbReference>
<evidence type="ECO:0000256" key="1">
    <source>
        <dbReference type="SAM" id="Phobius"/>
    </source>
</evidence>
<dbReference type="CDD" id="cd01949">
    <property type="entry name" value="GGDEF"/>
    <property type="match status" value="1"/>
</dbReference>
<feature type="domain" description="GGDEF" evidence="2">
    <location>
        <begin position="362"/>
        <end position="501"/>
    </location>
</feature>
<dbReference type="PROSITE" id="PS50887">
    <property type="entry name" value="GGDEF"/>
    <property type="match status" value="1"/>
</dbReference>
<keyword evidence="1" id="KW-0812">Transmembrane</keyword>
<dbReference type="RefSeq" id="WP_078788282.1">
    <property type="nucleotide sequence ID" value="NZ_FMTO01000026.1"/>
</dbReference>
<dbReference type="InterPro" id="IPR029787">
    <property type="entry name" value="Nucleotide_cyclase"/>
</dbReference>
<feature type="transmembrane region" description="Helical" evidence="1">
    <location>
        <begin position="303"/>
        <end position="322"/>
    </location>
</feature>
<sequence>MKKIDSNKNRNNIRLIKGSQSYHSVIAICLVIFLVAIAMLISTFNSLIRQHDEKLSGEICTLFSEKMSNSISFMTDSARDISSILSIQDFDSPEEIYEILKTYDAEKIQSIGFIDENDKIYSKDTEETEFAKWNLLKTAKLASPVSISAPYRSTKLGQPVITIFAKFTYGRSKQGYIYLTYLFKTLQDVATTESLNNEIEIWLMDAKSSNIIQCVGSDPHASGSWANALLAMSDINADDKSDYDKWYNKMLAGEPSASVGYKIQKTYYSQFCSAIESMPGWYVVVRIPSNALSATMKVFRNHVIIFLLVLLVIVFVLISKFYSSWKRENKILSQLSINDPLTGALNRRAFELAATYMLSKSKEAALIFFDIDYFKQVNDSYGHDIGDKLLTEFSDVLYKNFSDNALISRYGGDEFVVLVHMSSVDNVTAKLKQATDDVHAIHLTDSNEQNDSDKKLVISFSAGAARYPYDASTLTDLQKCADSALYTVKEQGRNAYLWHQDLPSDQN</sequence>
<protein>
    <submittedName>
        <fullName evidence="3">Diguanylate cyclase (GGDEF) domain-containing protein</fullName>
    </submittedName>
</protein>
<dbReference type="InterPro" id="IPR043128">
    <property type="entry name" value="Rev_trsase/Diguanyl_cyclase"/>
</dbReference>
<dbReference type="Proteomes" id="UP000189857">
    <property type="component" value="Unassembled WGS sequence"/>
</dbReference>